<evidence type="ECO:0000313" key="5">
    <source>
        <dbReference type="EMBL" id="CAD7620132.1"/>
    </source>
</evidence>
<keyword evidence="3" id="KW-1133">Transmembrane helix</keyword>
<dbReference type="PROSITE" id="PS50042">
    <property type="entry name" value="CNMP_BINDING_3"/>
    <property type="match status" value="1"/>
</dbReference>
<dbReference type="GO" id="GO:0042391">
    <property type="term" value="P:regulation of membrane potential"/>
    <property type="evidence" value="ECO:0007669"/>
    <property type="project" value="TreeGrafter"/>
</dbReference>
<dbReference type="SMART" id="SM00100">
    <property type="entry name" value="cNMP"/>
    <property type="match status" value="1"/>
</dbReference>
<dbReference type="GO" id="GO:0005886">
    <property type="term" value="C:plasma membrane"/>
    <property type="evidence" value="ECO:0007669"/>
    <property type="project" value="TreeGrafter"/>
</dbReference>
<dbReference type="SUPFAM" id="SSF81324">
    <property type="entry name" value="Voltage-gated potassium channels"/>
    <property type="match status" value="1"/>
</dbReference>
<name>A0A7R9PTJ5_9ACAR</name>
<dbReference type="InterPro" id="IPR018490">
    <property type="entry name" value="cNMP-bd_dom_sf"/>
</dbReference>
<dbReference type="Gene3D" id="1.10.1200.260">
    <property type="match status" value="1"/>
</dbReference>
<evidence type="ECO:0000256" key="2">
    <source>
        <dbReference type="SAM" id="MobiDB-lite"/>
    </source>
</evidence>
<sequence length="753" mass="84807">MTRLSHIRTTTLIGLLKTARLLRLVRVARKIDRYSEYGAAVLILLVAAFALVAHWLACICNVSPTTNTEKIFCILVMLTGSLMYASIFGNVSAIIQRLYSGTARYHTQLLRVREFIRFHQIPDPLRQRLEEYFQHAWAYSNGIDMNMVLKGFPECLQADICLHLNRNLLENCSAFKDASQGCLRALSMKFKTTHAPPGDTLVHKGDVLVALYFIARGTIEILNGDNVVAILGKDDIFGENPLENVTIGKSGSNVRALTYCDLHKISRVDLLHVFEMYPEFIASFNSNLVISYNLRDENQQGLTDLIVKKSTKSKFQECFSSPPNEEVSEEVSALTEDNRMGATFGGQTLAFSSFDGDEDDDDCARLYYKNLKEDKPNRRRYSGTGILEFSPQKAGLDVTPANYQFSTKPVRARSETLNSLSGALSSISPKQQRTSVSHEKLRKNYRNQLKHQNSSQNQDSLNAINTSVSETTSPYYVNNKMESIIELARDSANSANIDNNSIINTQINDAIDRKIDILSKRIDKFEEKLTQTLQEVMDCMKVVSIQTSQSSVKRTDQMTVNCCNQYSCLCYDKTSRNSTLDKDNPNYVPPLSRAQSLQSSAFPLPANRIALRNAKSLMETMYEISSPNIVVDTQNDTLEDSLDFDNTLEFVSSLENTLDVDKDQRHSEPVTENPFPPLNRALSLQSCIPSTKHNIQLESKRCPETPKGRRPIVDSIALQTLHKSSPNLKQSNEENNERQRSTLSDSNIVWMQS</sequence>
<proteinExistence type="predicted"/>
<evidence type="ECO:0000256" key="1">
    <source>
        <dbReference type="SAM" id="Coils"/>
    </source>
</evidence>
<reference evidence="5" key="1">
    <citation type="submission" date="2020-11" db="EMBL/GenBank/DDBJ databases">
        <authorList>
            <person name="Tran Van P."/>
        </authorList>
    </citation>
    <scope>NUCLEOTIDE SEQUENCE</scope>
</reference>
<keyword evidence="6" id="KW-1185">Reference proteome</keyword>
<dbReference type="Gene3D" id="2.60.120.10">
    <property type="entry name" value="Jelly Rolls"/>
    <property type="match status" value="1"/>
</dbReference>
<feature type="transmembrane region" description="Helical" evidence="3">
    <location>
        <begin position="71"/>
        <end position="95"/>
    </location>
</feature>
<dbReference type="Pfam" id="PF00027">
    <property type="entry name" value="cNMP_binding"/>
    <property type="match status" value="1"/>
</dbReference>
<feature type="region of interest" description="Disordered" evidence="2">
    <location>
        <begin position="723"/>
        <end position="753"/>
    </location>
</feature>
<dbReference type="EMBL" id="OC854712">
    <property type="protein sequence ID" value="CAD7620132.1"/>
    <property type="molecule type" value="Genomic_DNA"/>
</dbReference>
<feature type="transmembrane region" description="Helical" evidence="3">
    <location>
        <begin position="37"/>
        <end position="59"/>
    </location>
</feature>
<dbReference type="GO" id="GO:0005242">
    <property type="term" value="F:inward rectifier potassium channel activity"/>
    <property type="evidence" value="ECO:0007669"/>
    <property type="project" value="TreeGrafter"/>
</dbReference>
<protein>
    <recommendedName>
        <fullName evidence="4">Cyclic nucleotide-binding domain-containing protein</fullName>
    </recommendedName>
</protein>
<keyword evidence="1" id="KW-0175">Coiled coil</keyword>
<evidence type="ECO:0000313" key="6">
    <source>
        <dbReference type="Proteomes" id="UP000759131"/>
    </source>
</evidence>
<dbReference type="EMBL" id="CAJPIZ010000137">
    <property type="protein sequence ID" value="CAG2100562.1"/>
    <property type="molecule type" value="Genomic_DNA"/>
</dbReference>
<dbReference type="FunFam" id="1.10.1200.260:FF:000001">
    <property type="entry name" value="Potassium voltage-gated channel subfamily H member 7"/>
    <property type="match status" value="1"/>
</dbReference>
<dbReference type="PANTHER" id="PTHR10217">
    <property type="entry name" value="VOLTAGE AND LIGAND GATED POTASSIUM CHANNEL"/>
    <property type="match status" value="1"/>
</dbReference>
<gene>
    <name evidence="5" type="ORF">OSB1V03_LOCUS628</name>
</gene>
<dbReference type="CDD" id="cd00038">
    <property type="entry name" value="CAP_ED"/>
    <property type="match status" value="1"/>
</dbReference>
<evidence type="ECO:0000259" key="4">
    <source>
        <dbReference type="PROSITE" id="PS50042"/>
    </source>
</evidence>
<evidence type="ECO:0000256" key="3">
    <source>
        <dbReference type="SAM" id="Phobius"/>
    </source>
</evidence>
<dbReference type="InterPro" id="IPR000595">
    <property type="entry name" value="cNMP-bd_dom"/>
</dbReference>
<keyword evidence="3" id="KW-0812">Transmembrane</keyword>
<dbReference type="InterPro" id="IPR014710">
    <property type="entry name" value="RmlC-like_jellyroll"/>
</dbReference>
<dbReference type="OrthoDB" id="432483at2759"/>
<feature type="compositionally biased region" description="Basic and acidic residues" evidence="2">
    <location>
        <begin position="731"/>
        <end position="740"/>
    </location>
</feature>
<accession>A0A7R9PTJ5</accession>
<dbReference type="InterPro" id="IPR050818">
    <property type="entry name" value="KCNH_animal-type"/>
</dbReference>
<feature type="coiled-coil region" evidence="1">
    <location>
        <begin position="508"/>
        <end position="535"/>
    </location>
</feature>
<feature type="domain" description="Cyclic nucleotide-binding" evidence="4">
    <location>
        <begin position="174"/>
        <end position="274"/>
    </location>
</feature>
<dbReference type="Proteomes" id="UP000759131">
    <property type="component" value="Unassembled WGS sequence"/>
</dbReference>
<feature type="compositionally biased region" description="Polar residues" evidence="2">
    <location>
        <begin position="741"/>
        <end position="753"/>
    </location>
</feature>
<keyword evidence="3" id="KW-0472">Membrane</keyword>
<organism evidence="5">
    <name type="scientific">Medioppia subpectinata</name>
    <dbReference type="NCBI Taxonomy" id="1979941"/>
    <lineage>
        <taxon>Eukaryota</taxon>
        <taxon>Metazoa</taxon>
        <taxon>Ecdysozoa</taxon>
        <taxon>Arthropoda</taxon>
        <taxon>Chelicerata</taxon>
        <taxon>Arachnida</taxon>
        <taxon>Acari</taxon>
        <taxon>Acariformes</taxon>
        <taxon>Sarcoptiformes</taxon>
        <taxon>Oribatida</taxon>
        <taxon>Brachypylina</taxon>
        <taxon>Oppioidea</taxon>
        <taxon>Oppiidae</taxon>
        <taxon>Medioppia</taxon>
    </lineage>
</organism>
<dbReference type="SUPFAM" id="SSF51206">
    <property type="entry name" value="cAMP-binding domain-like"/>
    <property type="match status" value="1"/>
</dbReference>
<dbReference type="Gene3D" id="1.10.287.70">
    <property type="match status" value="1"/>
</dbReference>
<dbReference type="AlphaFoldDB" id="A0A7R9PTJ5"/>
<dbReference type="PANTHER" id="PTHR10217:SF548">
    <property type="entry name" value="GH12235P"/>
    <property type="match status" value="1"/>
</dbReference>
<dbReference type="FunFam" id="2.60.120.10:FF:000107">
    <property type="entry name" value="Potassium voltage-gated channel unc-103"/>
    <property type="match status" value="1"/>
</dbReference>